<reference evidence="1" key="1">
    <citation type="submission" date="2018-05" db="EMBL/GenBank/DDBJ databases">
        <authorList>
            <person name="Lanie J.A."/>
            <person name="Ng W.-L."/>
            <person name="Kazmierczak K.M."/>
            <person name="Andrzejewski T.M."/>
            <person name="Davidsen T.M."/>
            <person name="Wayne K.J."/>
            <person name="Tettelin H."/>
            <person name="Glass J.I."/>
            <person name="Rusch D."/>
            <person name="Podicherti R."/>
            <person name="Tsui H.-C.T."/>
            <person name="Winkler M.E."/>
        </authorList>
    </citation>
    <scope>NUCLEOTIDE SEQUENCE</scope>
</reference>
<sequence>MSSETTNGSLLIKKLGFNILDHQ</sequence>
<evidence type="ECO:0000313" key="1">
    <source>
        <dbReference type="EMBL" id="SVA71649.1"/>
    </source>
</evidence>
<proteinExistence type="predicted"/>
<organism evidence="1">
    <name type="scientific">marine metagenome</name>
    <dbReference type="NCBI Taxonomy" id="408172"/>
    <lineage>
        <taxon>unclassified sequences</taxon>
        <taxon>metagenomes</taxon>
        <taxon>ecological metagenomes</taxon>
    </lineage>
</organism>
<dbReference type="EMBL" id="UINC01017320">
    <property type="protein sequence ID" value="SVA71649.1"/>
    <property type="molecule type" value="Genomic_DNA"/>
</dbReference>
<dbReference type="AlphaFoldDB" id="A0A381Y3J4"/>
<protein>
    <submittedName>
        <fullName evidence="1">Uncharacterized protein</fullName>
    </submittedName>
</protein>
<name>A0A381Y3J4_9ZZZZ</name>
<gene>
    <name evidence="1" type="ORF">METZ01_LOCUS124503</name>
</gene>
<accession>A0A381Y3J4</accession>